<keyword evidence="8" id="KW-0934">Plastid</keyword>
<protein>
    <submittedName>
        <fullName evidence="8">ATP synthase CF1 delta subunit</fullName>
    </submittedName>
    <submittedName>
        <fullName evidence="9">ATP synthase delta chain</fullName>
    </submittedName>
</protein>
<dbReference type="PANTHER" id="PTHR11910">
    <property type="entry name" value="ATP SYNTHASE DELTA CHAIN"/>
    <property type="match status" value="1"/>
</dbReference>
<proteinExistence type="inferred from homology"/>
<dbReference type="GO" id="GO:0046933">
    <property type="term" value="F:proton-transporting ATP synthase activity, rotational mechanism"/>
    <property type="evidence" value="ECO:0007669"/>
    <property type="project" value="InterPro"/>
</dbReference>
<organism evidence="8">
    <name type="scientific">Thorea hispida</name>
    <dbReference type="NCBI Taxonomy" id="202687"/>
    <lineage>
        <taxon>Eukaryota</taxon>
        <taxon>Rhodophyta</taxon>
        <taxon>Florideophyceae</taxon>
        <taxon>Nemaliophycidae</taxon>
        <taxon>Thoreales</taxon>
        <taxon>Thoreaceae</taxon>
        <taxon>Thorea</taxon>
    </lineage>
</organism>
<dbReference type="InterPro" id="IPR000711">
    <property type="entry name" value="ATPase_OSCP/dsu"/>
</dbReference>
<evidence type="ECO:0000256" key="3">
    <source>
        <dbReference type="ARBA" id="ARBA00022448"/>
    </source>
</evidence>
<evidence type="ECO:0000313" key="8">
    <source>
        <dbReference type="EMBL" id="AOM65339.1"/>
    </source>
</evidence>
<comment type="subcellular location">
    <subcellularLocation>
        <location evidence="1">Membrane</location>
    </subcellularLocation>
</comment>
<dbReference type="GO" id="GO:0016020">
    <property type="term" value="C:membrane"/>
    <property type="evidence" value="ECO:0007669"/>
    <property type="project" value="UniProtKB-SubCell"/>
</dbReference>
<dbReference type="EMBL" id="KY083065">
    <property type="protein sequence ID" value="ARX95899.1"/>
    <property type="molecule type" value="Genomic_DNA"/>
</dbReference>
<geneLocation type="plastid" evidence="8"/>
<sequence>MSNKNFVRTISLPYAEALIDLTNSLQDKSKFSKDLEDIYLVVSKSKDLRLFLSNPLINKPSKKIVISNLFAKQINPIIINFLFVILDKKRISFLKEILELYFQLYFSTQSSKLAHVYTVQKFTLEQQEALIEKLQTLTKSQKVQLDIIIDPSLVAGLIIKIDSQIIDVSLHGQLQSMATFLHSN</sequence>
<evidence type="ECO:0000256" key="1">
    <source>
        <dbReference type="ARBA" id="ARBA00004370"/>
    </source>
</evidence>
<accession>A0A1C9CAF1</accession>
<comment type="similarity">
    <text evidence="2">Belongs to the ATPase delta chain family.</text>
</comment>
<evidence type="ECO:0000256" key="2">
    <source>
        <dbReference type="ARBA" id="ARBA00007046"/>
    </source>
</evidence>
<dbReference type="SUPFAM" id="SSF47928">
    <property type="entry name" value="N-terminal domain of the delta subunit of the F1F0-ATP synthase"/>
    <property type="match status" value="1"/>
</dbReference>
<dbReference type="AlphaFoldDB" id="A0A1C9CAF1"/>
<reference evidence="9" key="1">
    <citation type="submission" date="2016-11" db="EMBL/GenBank/DDBJ databases">
        <title>Complete Chloroplast Genome of Thorea hispida.</title>
        <authorList>
            <person name="Nan F."/>
            <person name="Xie S."/>
        </authorList>
    </citation>
    <scope>NUCLEOTIDE SEQUENCE</scope>
</reference>
<dbReference type="EMBL" id="KX284714">
    <property type="protein sequence ID" value="AOM65339.1"/>
    <property type="molecule type" value="Genomic_DNA"/>
</dbReference>
<evidence type="ECO:0000256" key="6">
    <source>
        <dbReference type="ARBA" id="ARBA00023136"/>
    </source>
</evidence>
<keyword evidence="5" id="KW-0406">Ion transport</keyword>
<keyword evidence="6" id="KW-0472">Membrane</keyword>
<keyword evidence="3" id="KW-0813">Transport</keyword>
<dbReference type="PRINTS" id="PR00125">
    <property type="entry name" value="ATPASEDELTA"/>
</dbReference>
<reference evidence="8" key="2">
    <citation type="journal article" date="2018" name="PLoS ONE">
        <title>Plastid genome analysis of three Nemaliophycidae red algal species suggests environmental adaptation for iron limited habitats.</title>
        <authorList>
            <person name="Cho C.H."/>
            <person name="Choi J.W."/>
            <person name="Lam D.W."/>
            <person name="Kim K.M."/>
            <person name="Yoon H.S."/>
        </authorList>
    </citation>
    <scope>NUCLEOTIDE SEQUENCE</scope>
</reference>
<dbReference type="Pfam" id="PF00213">
    <property type="entry name" value="OSCP"/>
    <property type="match status" value="1"/>
</dbReference>
<dbReference type="GeneID" id="29072744"/>
<dbReference type="HAMAP" id="MF_01416">
    <property type="entry name" value="ATP_synth_delta_bact"/>
    <property type="match status" value="1"/>
</dbReference>
<dbReference type="RefSeq" id="YP_009296404.1">
    <property type="nucleotide sequence ID" value="NC_031171.1"/>
</dbReference>
<name>A0A1C9CAF1_9FLOR</name>
<dbReference type="Gene3D" id="1.10.520.20">
    <property type="entry name" value="N-terminal domain of the delta subunit of the F1F0-ATP synthase"/>
    <property type="match status" value="1"/>
</dbReference>
<evidence type="ECO:0000313" key="9">
    <source>
        <dbReference type="EMBL" id="ARX95899.1"/>
    </source>
</evidence>
<keyword evidence="4" id="KW-0375">Hydrogen ion transport</keyword>
<keyword evidence="9" id="KW-0150">Chloroplast</keyword>
<dbReference type="NCBIfam" id="TIGR01145">
    <property type="entry name" value="ATP_synt_delta"/>
    <property type="match status" value="1"/>
</dbReference>
<keyword evidence="7" id="KW-0066">ATP synthesis</keyword>
<evidence type="ECO:0000256" key="5">
    <source>
        <dbReference type="ARBA" id="ARBA00023065"/>
    </source>
</evidence>
<gene>
    <name evidence="8" type="primary">atpD</name>
    <name evidence="8" type="ORF">Thor_047</name>
</gene>
<dbReference type="InterPro" id="IPR026015">
    <property type="entry name" value="ATP_synth_OSCP/delta_N_sf"/>
</dbReference>
<evidence type="ECO:0000256" key="4">
    <source>
        <dbReference type="ARBA" id="ARBA00022781"/>
    </source>
</evidence>
<evidence type="ECO:0000256" key="7">
    <source>
        <dbReference type="ARBA" id="ARBA00023310"/>
    </source>
</evidence>